<dbReference type="PATRIC" id="fig|1653476.3.peg.1524"/>
<reference evidence="7" key="2">
    <citation type="journal article" date="2016" name="Int. J. Syst. Evol. Microbiol.">
        <title>Caldimicrobium thiodismutans sp. nov., a sulfur-disproportionating bacterium isolated from a hot spring.</title>
        <authorList>
            <person name="Kojima H."/>
            <person name="Umezawa K."/>
            <person name="Fukui M."/>
        </authorList>
    </citation>
    <scope>NUCLEOTIDE SEQUENCE [LARGE SCALE GENOMIC DNA]</scope>
    <source>
        <strain evidence="7">TF1</strain>
    </source>
</reference>
<organism evidence="6 7">
    <name type="scientific">Caldimicrobium thiodismutans</name>
    <dbReference type="NCBI Taxonomy" id="1653476"/>
    <lineage>
        <taxon>Bacteria</taxon>
        <taxon>Pseudomonadati</taxon>
        <taxon>Thermodesulfobacteriota</taxon>
        <taxon>Thermodesulfobacteria</taxon>
        <taxon>Thermodesulfobacteriales</taxon>
        <taxon>Thermodesulfobacteriaceae</taxon>
        <taxon>Caldimicrobium</taxon>
    </lineage>
</organism>
<dbReference type="Pfam" id="PF13458">
    <property type="entry name" value="Peripla_BP_6"/>
    <property type="match status" value="1"/>
</dbReference>
<evidence type="ECO:0000256" key="3">
    <source>
        <dbReference type="ARBA" id="ARBA00022729"/>
    </source>
</evidence>
<dbReference type="PANTHER" id="PTHR30483">
    <property type="entry name" value="LEUCINE-SPECIFIC-BINDING PROTEIN"/>
    <property type="match status" value="1"/>
</dbReference>
<feature type="domain" description="Leucine-binding protein" evidence="5">
    <location>
        <begin position="26"/>
        <end position="360"/>
    </location>
</feature>
<evidence type="ECO:0000313" key="6">
    <source>
        <dbReference type="EMBL" id="BAU23834.1"/>
    </source>
</evidence>
<dbReference type="OrthoDB" id="9783240at2"/>
<sequence length="382" mass="41768">MAGLRVLLLILAFLFSVIGFSYSKEPIKIGAILSVTGPASFIGEQEKNTLLLLAEEVNKAGGINGRPLEVIIEDSKSGESQAVLSAKKLIERDKVVAILGPSTTGESMAVIPIISQAKIPLISLAAGTGITEPVNERYWVFKTAQYDRSAVEAIYRYMQKKGIQKVGILTITNSFGDQGRKALLELAPKFGIQVVADERYKPEDSDMTVQLLKAHKAGAQAIINWSVGPTQVIVVKNWQALKLNIPLFQSHGWGSKKNIQLAGSAAEGVIAPLGRIVVWDKLPEKHPQKKILEGFVRAYEAKYKTEPGTFAGHAYDAFMMVVEAMKKVGPDSAKIRDYIEHKIKNWPGISGVFNISPKDHCGLDASSFEMVVVKKGDWEIIQ</sequence>
<comment type="similarity">
    <text evidence="1">Belongs to the leucine-binding protein family.</text>
</comment>
<dbReference type="Gene3D" id="3.40.50.2300">
    <property type="match status" value="2"/>
</dbReference>
<dbReference type="InterPro" id="IPR051010">
    <property type="entry name" value="BCAA_transport"/>
</dbReference>
<keyword evidence="3" id="KW-0732">Signal</keyword>
<dbReference type="EMBL" id="AP014945">
    <property type="protein sequence ID" value="BAU23834.1"/>
    <property type="molecule type" value="Genomic_DNA"/>
</dbReference>
<keyword evidence="2" id="KW-0813">Transport</keyword>
<dbReference type="RefSeq" id="WP_068515464.1">
    <property type="nucleotide sequence ID" value="NZ_AP014945.1"/>
</dbReference>
<dbReference type="SUPFAM" id="SSF53822">
    <property type="entry name" value="Periplasmic binding protein-like I"/>
    <property type="match status" value="1"/>
</dbReference>
<dbReference type="GO" id="GO:0006865">
    <property type="term" value="P:amino acid transport"/>
    <property type="evidence" value="ECO:0007669"/>
    <property type="project" value="UniProtKB-KW"/>
</dbReference>
<accession>A0A0U4W404</accession>
<dbReference type="InterPro" id="IPR000709">
    <property type="entry name" value="Leu_Ile_Val-bd"/>
</dbReference>
<dbReference type="AlphaFoldDB" id="A0A0U4W404"/>
<evidence type="ECO:0000256" key="1">
    <source>
        <dbReference type="ARBA" id="ARBA00010062"/>
    </source>
</evidence>
<dbReference type="PRINTS" id="PR00337">
    <property type="entry name" value="LEUILEVALBP"/>
</dbReference>
<protein>
    <submittedName>
        <fullName evidence="6">ABC transporter substrate-binding protein</fullName>
    </submittedName>
</protein>
<reference evidence="6 7" key="1">
    <citation type="journal article" date="2016" name="Int. J. Syst. Evol. Microbiol.">
        <title>Caldimicrobium thiodismutans sp. nov., a sulfur-disproportionating bacterium isolated from a hot spring, and emended description of the genus Caldimicrobium.</title>
        <authorList>
            <person name="Kojima H."/>
            <person name="Umezawa K."/>
            <person name="Fukui M."/>
        </authorList>
    </citation>
    <scope>NUCLEOTIDE SEQUENCE [LARGE SCALE GENOMIC DNA]</scope>
    <source>
        <strain evidence="6 7">TF1</strain>
    </source>
</reference>
<proteinExistence type="inferred from homology"/>
<dbReference type="PANTHER" id="PTHR30483:SF38">
    <property type="entry name" value="BLR7848 PROTEIN"/>
    <property type="match status" value="1"/>
</dbReference>
<dbReference type="Proteomes" id="UP000068196">
    <property type="component" value="Chromosome"/>
</dbReference>
<evidence type="ECO:0000256" key="4">
    <source>
        <dbReference type="ARBA" id="ARBA00022970"/>
    </source>
</evidence>
<evidence type="ECO:0000256" key="2">
    <source>
        <dbReference type="ARBA" id="ARBA00022448"/>
    </source>
</evidence>
<dbReference type="KEGG" id="cthi:THC_1469"/>
<keyword evidence="7" id="KW-1185">Reference proteome</keyword>
<keyword evidence="4" id="KW-0029">Amino-acid transport</keyword>
<evidence type="ECO:0000259" key="5">
    <source>
        <dbReference type="Pfam" id="PF13458"/>
    </source>
</evidence>
<evidence type="ECO:0000313" key="7">
    <source>
        <dbReference type="Proteomes" id="UP000068196"/>
    </source>
</evidence>
<gene>
    <name evidence="6" type="ORF">THC_1469</name>
</gene>
<dbReference type="InterPro" id="IPR028081">
    <property type="entry name" value="Leu-bd"/>
</dbReference>
<dbReference type="STRING" id="1653476.THC_1469"/>
<name>A0A0U4W404_9BACT</name>
<dbReference type="CDD" id="cd06333">
    <property type="entry name" value="PBP1_ABC_RPA1789-like"/>
    <property type="match status" value="1"/>
</dbReference>
<dbReference type="InterPro" id="IPR028082">
    <property type="entry name" value="Peripla_BP_I"/>
</dbReference>